<evidence type="ECO:0000256" key="1">
    <source>
        <dbReference type="SAM" id="MobiDB-lite"/>
    </source>
</evidence>
<feature type="transmembrane region" description="Helical" evidence="2">
    <location>
        <begin position="159"/>
        <end position="177"/>
    </location>
</feature>
<feature type="region of interest" description="Disordered" evidence="1">
    <location>
        <begin position="114"/>
        <end position="143"/>
    </location>
</feature>
<keyword evidence="2" id="KW-1133">Transmembrane helix</keyword>
<dbReference type="PANTHER" id="PTHR36761">
    <property type="entry name" value="ORF03 PROTEIN"/>
    <property type="match status" value="1"/>
</dbReference>
<dbReference type="RefSeq" id="WP_011613622.1">
    <property type="nucleotide sequence ID" value="NC_008312.1"/>
</dbReference>
<dbReference type="KEGG" id="ter:Tery_4301"/>
<evidence type="ECO:0008006" key="4">
    <source>
        <dbReference type="Google" id="ProtNLM"/>
    </source>
</evidence>
<keyword evidence="2" id="KW-0472">Membrane</keyword>
<dbReference type="OrthoDB" id="510804at2"/>
<name>Q10WS8_TRIEI</name>
<sequence>MNLENLELFEAEFNAGKQAFESGQYSKSLQHLETALKNVNPNSRLGGETQIWLVTVYQAVGKFQEATTLCKKLIHHSYLQTRQQAKRILAILEAPVLRTRPEWVTKIPDLGAISESDAQDRGGSGLVSQVKSPSPQPKTEISQLEVVDPSKVNTQDNQFVLVALVLIILTLTGLVWLS</sequence>
<evidence type="ECO:0000313" key="3">
    <source>
        <dbReference type="EMBL" id="ABG53296.1"/>
    </source>
</evidence>
<dbReference type="STRING" id="203124.Tery_4301"/>
<dbReference type="SUPFAM" id="SSF48452">
    <property type="entry name" value="TPR-like"/>
    <property type="match status" value="1"/>
</dbReference>
<keyword evidence="2" id="KW-0812">Transmembrane</keyword>
<dbReference type="eggNOG" id="COG0457">
    <property type="taxonomic scope" value="Bacteria"/>
</dbReference>
<dbReference type="EMBL" id="CP000393">
    <property type="protein sequence ID" value="ABG53296.1"/>
    <property type="molecule type" value="Genomic_DNA"/>
</dbReference>
<evidence type="ECO:0000256" key="2">
    <source>
        <dbReference type="SAM" id="Phobius"/>
    </source>
</evidence>
<organism evidence="3">
    <name type="scientific">Trichodesmium erythraeum (strain IMS101)</name>
    <dbReference type="NCBI Taxonomy" id="203124"/>
    <lineage>
        <taxon>Bacteria</taxon>
        <taxon>Bacillati</taxon>
        <taxon>Cyanobacteriota</taxon>
        <taxon>Cyanophyceae</taxon>
        <taxon>Oscillatoriophycideae</taxon>
        <taxon>Oscillatoriales</taxon>
        <taxon>Microcoleaceae</taxon>
        <taxon>Trichodesmium</taxon>
    </lineage>
</organism>
<dbReference type="HOGENOM" id="CLU_107610_0_0_3"/>
<dbReference type="PANTHER" id="PTHR36761:SF2">
    <property type="entry name" value="ORF03 PROTEIN"/>
    <property type="match status" value="1"/>
</dbReference>
<proteinExistence type="predicted"/>
<protein>
    <recommendedName>
        <fullName evidence="4">TPR repeat</fullName>
    </recommendedName>
</protein>
<dbReference type="InterPro" id="IPR011990">
    <property type="entry name" value="TPR-like_helical_dom_sf"/>
</dbReference>
<accession>Q10WS8</accession>
<reference evidence="3" key="1">
    <citation type="submission" date="2006-06" db="EMBL/GenBank/DDBJ databases">
        <title>Complete sequence of Trichodesmium erythraeum IMS101.</title>
        <authorList>
            <consortium name="US DOE Joint Genome Institute"/>
            <person name="Copeland A."/>
            <person name="Lucas S."/>
            <person name="Lapidus A."/>
            <person name="Barry K."/>
            <person name="Detter J.C."/>
            <person name="Glavina del Rio T."/>
            <person name="Hammon N."/>
            <person name="Israni S."/>
            <person name="Dalin E."/>
            <person name="Tice H."/>
            <person name="Pitluck S."/>
            <person name="Kiss H."/>
            <person name="Munk A.C."/>
            <person name="Brettin T."/>
            <person name="Bruce D."/>
            <person name="Han C."/>
            <person name="Tapia R."/>
            <person name="Gilna P."/>
            <person name="Schmutz J."/>
            <person name="Larimer F."/>
            <person name="Land M."/>
            <person name="Hauser L."/>
            <person name="Kyrpides N."/>
            <person name="Kim E."/>
            <person name="Richardson P."/>
        </authorList>
    </citation>
    <scope>NUCLEOTIDE SEQUENCE [LARGE SCALE GENOMIC DNA]</scope>
    <source>
        <strain evidence="3">IMS101</strain>
    </source>
</reference>
<gene>
    <name evidence="3" type="ordered locus">Tery_4301</name>
</gene>
<dbReference type="Gene3D" id="1.25.40.10">
    <property type="entry name" value="Tetratricopeptide repeat domain"/>
    <property type="match status" value="1"/>
</dbReference>
<feature type="compositionally biased region" description="Polar residues" evidence="1">
    <location>
        <begin position="126"/>
        <end position="142"/>
    </location>
</feature>
<dbReference type="AlphaFoldDB" id="Q10WS8"/>